<evidence type="ECO:0000313" key="1">
    <source>
        <dbReference type="EMBL" id="ACY21528.1"/>
    </source>
</evidence>
<dbReference type="AlphaFoldDB" id="D0LCK7"/>
<dbReference type="STRING" id="526226.Gbro_2283"/>
<dbReference type="Proteomes" id="UP000001219">
    <property type="component" value="Chromosome"/>
</dbReference>
<keyword evidence="2" id="KW-1185">Reference proteome</keyword>
<evidence type="ECO:0000313" key="2">
    <source>
        <dbReference type="Proteomes" id="UP000001219"/>
    </source>
</evidence>
<dbReference type="KEGG" id="gbr:Gbro_2283"/>
<dbReference type="eggNOG" id="ENOG5031VW3">
    <property type="taxonomic scope" value="Bacteria"/>
</dbReference>
<dbReference type="EMBL" id="CP001802">
    <property type="protein sequence ID" value="ACY21528.1"/>
    <property type="molecule type" value="Genomic_DNA"/>
</dbReference>
<reference evidence="2" key="1">
    <citation type="submission" date="2009-10" db="EMBL/GenBank/DDBJ databases">
        <title>The complete chromosome of Gordonia bronchialis DSM 43247.</title>
        <authorList>
            <consortium name="US DOE Joint Genome Institute (JGI-PGF)"/>
            <person name="Lucas S."/>
            <person name="Copeland A."/>
            <person name="Lapidus A."/>
            <person name="Glavina del Rio T."/>
            <person name="Dalin E."/>
            <person name="Tice H."/>
            <person name="Bruce D."/>
            <person name="Goodwin L."/>
            <person name="Pitluck S."/>
            <person name="Kyrpides N."/>
            <person name="Mavromatis K."/>
            <person name="Ivanova N."/>
            <person name="Ovchinnikova G."/>
            <person name="Saunders E."/>
            <person name="Brettin T."/>
            <person name="Detter J.C."/>
            <person name="Han C."/>
            <person name="Larimer F."/>
            <person name="Land M."/>
            <person name="Hauser L."/>
            <person name="Markowitz V."/>
            <person name="Cheng J.-F."/>
            <person name="Hugenholtz P."/>
            <person name="Woyke T."/>
            <person name="Wu D."/>
            <person name="Jando M."/>
            <person name="Schneider S."/>
            <person name="Goeker M."/>
            <person name="Klenk H.-P."/>
            <person name="Eisen J.A."/>
        </authorList>
    </citation>
    <scope>NUCLEOTIDE SEQUENCE [LARGE SCALE GENOMIC DNA]</scope>
    <source>
        <strain evidence="2">ATCC 25592 / DSM 43247 / BCRC 13721 / JCM 3198 / KCTC 3076 / NBRC 16047 / NCTC 10667</strain>
    </source>
</reference>
<protein>
    <submittedName>
        <fullName evidence="1">Uncharacterized protein</fullName>
    </submittedName>
</protein>
<dbReference type="OrthoDB" id="4376390at2"/>
<dbReference type="RefSeq" id="WP_012834083.1">
    <property type="nucleotide sequence ID" value="NC_013441.1"/>
</dbReference>
<organism evidence="1 2">
    <name type="scientific">Gordonia bronchialis (strain ATCC 25592 / DSM 43247 / BCRC 13721 / JCM 3198 / KCTC 3076 / NBRC 16047 / NCTC 10667)</name>
    <name type="common">Rhodococcus bronchialis</name>
    <dbReference type="NCBI Taxonomy" id="526226"/>
    <lineage>
        <taxon>Bacteria</taxon>
        <taxon>Bacillati</taxon>
        <taxon>Actinomycetota</taxon>
        <taxon>Actinomycetes</taxon>
        <taxon>Mycobacteriales</taxon>
        <taxon>Gordoniaceae</taxon>
        <taxon>Gordonia</taxon>
    </lineage>
</organism>
<name>D0LCK7_GORB4</name>
<proteinExistence type="predicted"/>
<sequence>MTTEPELPDLDIVTPYGTITRLPTSFPITDPEIDAHLDPDRFQQGFDDAVAHLARLPVPWAKHYASTTLENRSGPDSDVSYVRGYRAALYGHLRHS</sequence>
<dbReference type="HOGENOM" id="CLU_2355751_0_0_11"/>
<reference evidence="1 2" key="2">
    <citation type="journal article" date="2010" name="Stand. Genomic Sci.">
        <title>Complete genome sequence of Gordonia bronchialis type strain (3410).</title>
        <authorList>
            <person name="Ivanova N."/>
            <person name="Sikorski J."/>
            <person name="Jando M."/>
            <person name="Lapidus A."/>
            <person name="Nolan M."/>
            <person name="Lucas S."/>
            <person name="Del Rio T.G."/>
            <person name="Tice H."/>
            <person name="Copeland A."/>
            <person name="Cheng J.F."/>
            <person name="Chen F."/>
            <person name="Bruce D."/>
            <person name="Goodwin L."/>
            <person name="Pitluck S."/>
            <person name="Mavromatis K."/>
            <person name="Ovchinnikova G."/>
            <person name="Pati A."/>
            <person name="Chen A."/>
            <person name="Palaniappan K."/>
            <person name="Land M."/>
            <person name="Hauser L."/>
            <person name="Chang Y.J."/>
            <person name="Jeffries C.D."/>
            <person name="Chain P."/>
            <person name="Saunders E."/>
            <person name="Han C."/>
            <person name="Detter J.C."/>
            <person name="Brettin T."/>
            <person name="Rohde M."/>
            <person name="Goker M."/>
            <person name="Bristow J."/>
            <person name="Eisen J.A."/>
            <person name="Markowitz V."/>
            <person name="Hugenholtz P."/>
            <person name="Klenk H.P."/>
            <person name="Kyrpides N.C."/>
        </authorList>
    </citation>
    <scope>NUCLEOTIDE SEQUENCE [LARGE SCALE GENOMIC DNA]</scope>
    <source>
        <strain evidence="2">ATCC 25592 / DSM 43247 / BCRC 13721 / JCM 3198 / KCTC 3076 / NBRC 16047 / NCTC 10667</strain>
    </source>
</reference>
<accession>D0LCK7</accession>
<gene>
    <name evidence="1" type="ordered locus">Gbro_2283</name>
</gene>